<dbReference type="AlphaFoldDB" id="A0A0D6DUI6"/>
<dbReference type="RefSeq" id="WP_047914857.1">
    <property type="nucleotide sequence ID" value="NZ_LN774769.1"/>
</dbReference>
<reference evidence="2" key="1">
    <citation type="submission" date="2015-01" db="EMBL/GenBank/DDBJ databases">
        <authorList>
            <person name="Andreevskaya M."/>
        </authorList>
    </citation>
    <scope>NUCLEOTIDE SEQUENCE [LARGE SCALE GENOMIC DNA]</scope>
    <source>
        <strain evidence="2">MKFS47</strain>
    </source>
</reference>
<name>A0A0D6DUI6_9LACT</name>
<gene>
    <name evidence="1" type="ORF">LACPI_0397</name>
</gene>
<proteinExistence type="predicted"/>
<accession>A0A0D6DUI6</accession>
<dbReference type="KEGG" id="lpk:LACPI_0397"/>
<dbReference type="STRING" id="1364.LP2241_20017"/>
<dbReference type="EMBL" id="LN774769">
    <property type="protein sequence ID" value="CEN27597.1"/>
    <property type="molecule type" value="Genomic_DNA"/>
</dbReference>
<dbReference type="Pfam" id="PF06124">
    <property type="entry name" value="DUF960"/>
    <property type="match status" value="1"/>
</dbReference>
<evidence type="ECO:0000313" key="2">
    <source>
        <dbReference type="Proteomes" id="UP000033166"/>
    </source>
</evidence>
<dbReference type="InterPro" id="IPR009303">
    <property type="entry name" value="DUF960"/>
</dbReference>
<dbReference type="Gene3D" id="3.10.450.150">
    <property type="entry name" value="enterococcus faecalis protein"/>
    <property type="match status" value="1"/>
</dbReference>
<sequence>MAFTNTLSRYASFGTIQTIPGEVIDCFWYIIDNNLKGVFVLEATINFELLNNHGALSVRFSQDDDPETAVVIDFNYKFESNWPRLFHAVDNMGRETIMTPMEL</sequence>
<organism evidence="1 2">
    <name type="scientific">Pseudolactococcus piscium MKFS47</name>
    <dbReference type="NCBI Taxonomy" id="297352"/>
    <lineage>
        <taxon>Bacteria</taxon>
        <taxon>Bacillati</taxon>
        <taxon>Bacillota</taxon>
        <taxon>Bacilli</taxon>
        <taxon>Lactobacillales</taxon>
        <taxon>Streptococcaceae</taxon>
        <taxon>Pseudolactococcus</taxon>
    </lineage>
</organism>
<dbReference type="Proteomes" id="UP000033166">
    <property type="component" value="Chromosome I"/>
</dbReference>
<evidence type="ECO:0000313" key="1">
    <source>
        <dbReference type="EMBL" id="CEN27597.1"/>
    </source>
</evidence>
<dbReference type="HOGENOM" id="CLU_155280_0_0_9"/>
<protein>
    <submittedName>
        <fullName evidence="1">DUF960-containing protein</fullName>
    </submittedName>
</protein>